<dbReference type="PANTHER" id="PTHR38834:SF3">
    <property type="entry name" value="SOLUTE-BINDING PROTEIN FAMILY 3_N-TERMINAL DOMAIN-CONTAINING PROTEIN"/>
    <property type="match status" value="1"/>
</dbReference>
<organism evidence="1 2">
    <name type="scientific">Xylophilus rhododendri</name>
    <dbReference type="NCBI Taxonomy" id="2697032"/>
    <lineage>
        <taxon>Bacteria</taxon>
        <taxon>Pseudomonadati</taxon>
        <taxon>Pseudomonadota</taxon>
        <taxon>Betaproteobacteria</taxon>
        <taxon>Burkholderiales</taxon>
        <taxon>Xylophilus</taxon>
    </lineage>
</organism>
<accession>A0A857JF32</accession>
<reference evidence="1 2" key="1">
    <citation type="submission" date="2020-01" db="EMBL/GenBank/DDBJ databases">
        <title>Genome sequencing of strain KACC 21265.</title>
        <authorList>
            <person name="Heo J."/>
            <person name="Kim S.-J."/>
            <person name="Kim J.-S."/>
            <person name="Hong S.-B."/>
            <person name="Kwon S.-W."/>
        </authorList>
    </citation>
    <scope>NUCLEOTIDE SEQUENCE [LARGE SCALE GENOMIC DNA]</scope>
    <source>
        <strain evidence="1 2">KACC 21265</strain>
    </source>
</reference>
<protein>
    <submittedName>
        <fullName evidence="1">Transporter substrate-binding domain-containing protein</fullName>
    </submittedName>
</protein>
<dbReference type="SUPFAM" id="SSF53850">
    <property type="entry name" value="Periplasmic binding protein-like II"/>
    <property type="match status" value="1"/>
</dbReference>
<keyword evidence="2" id="KW-1185">Reference proteome</keyword>
<dbReference type="EMBL" id="CP047650">
    <property type="protein sequence ID" value="QHJ01543.1"/>
    <property type="molecule type" value="Genomic_DNA"/>
</dbReference>
<evidence type="ECO:0000313" key="2">
    <source>
        <dbReference type="Proteomes" id="UP000464787"/>
    </source>
</evidence>
<dbReference type="KEGG" id="xyk:GT347_13700"/>
<sequence>MVRVVTETTPNSFLQDGRVVGRGTELVELTLQRAGLRDYRIDLYPWARAVDLAQREPNVLIYPIARTADREERFRWVGEIQRIRYFFYALPDRALPPMKQLDEARGLTIGVVRDDVRHQFLQRKGFTRLVLSGQPLENLRKLLYRQVDLVAMTENEAQRLCEEARPDCAGLARLLPLDELQLSLFMAYSRATPEDLAQRTTTAFESLRADGSVARTMGPLAPGAASAGR</sequence>
<proteinExistence type="predicted"/>
<gene>
    <name evidence="1" type="ORF">GT347_13700</name>
</gene>
<dbReference type="Proteomes" id="UP000464787">
    <property type="component" value="Chromosome"/>
</dbReference>
<evidence type="ECO:0000313" key="1">
    <source>
        <dbReference type="EMBL" id="QHJ01543.1"/>
    </source>
</evidence>
<dbReference type="AlphaFoldDB" id="A0A857JF32"/>
<dbReference type="PANTHER" id="PTHR38834">
    <property type="entry name" value="PERIPLASMIC SUBSTRATE BINDING PROTEIN FAMILY 3"/>
    <property type="match status" value="1"/>
</dbReference>
<name>A0A857JF32_9BURK</name>
<dbReference type="Gene3D" id="3.40.190.10">
    <property type="entry name" value="Periplasmic binding protein-like II"/>
    <property type="match status" value="2"/>
</dbReference>